<dbReference type="AlphaFoldDB" id="A0A0A9DV37"/>
<dbReference type="EMBL" id="GBRH01208360">
    <property type="protein sequence ID" value="JAD89535.1"/>
    <property type="molecule type" value="Transcribed_RNA"/>
</dbReference>
<accession>A0A0A9DV37</accession>
<organism evidence="1">
    <name type="scientific">Arundo donax</name>
    <name type="common">Giant reed</name>
    <name type="synonym">Donax arundinaceus</name>
    <dbReference type="NCBI Taxonomy" id="35708"/>
    <lineage>
        <taxon>Eukaryota</taxon>
        <taxon>Viridiplantae</taxon>
        <taxon>Streptophyta</taxon>
        <taxon>Embryophyta</taxon>
        <taxon>Tracheophyta</taxon>
        <taxon>Spermatophyta</taxon>
        <taxon>Magnoliopsida</taxon>
        <taxon>Liliopsida</taxon>
        <taxon>Poales</taxon>
        <taxon>Poaceae</taxon>
        <taxon>PACMAD clade</taxon>
        <taxon>Arundinoideae</taxon>
        <taxon>Arundineae</taxon>
        <taxon>Arundo</taxon>
    </lineage>
</organism>
<name>A0A0A9DV37_ARUDO</name>
<proteinExistence type="predicted"/>
<evidence type="ECO:0000313" key="1">
    <source>
        <dbReference type="EMBL" id="JAD89535.1"/>
    </source>
</evidence>
<reference evidence="1" key="2">
    <citation type="journal article" date="2015" name="Data Brief">
        <title>Shoot transcriptome of the giant reed, Arundo donax.</title>
        <authorList>
            <person name="Barrero R.A."/>
            <person name="Guerrero F.D."/>
            <person name="Moolhuijzen P."/>
            <person name="Goolsby J.A."/>
            <person name="Tidwell J."/>
            <person name="Bellgard S.E."/>
            <person name="Bellgard M.I."/>
        </authorList>
    </citation>
    <scope>NUCLEOTIDE SEQUENCE</scope>
    <source>
        <tissue evidence="1">Shoot tissue taken approximately 20 cm above the soil surface</tissue>
    </source>
</reference>
<reference evidence="1" key="1">
    <citation type="submission" date="2014-09" db="EMBL/GenBank/DDBJ databases">
        <authorList>
            <person name="Magalhaes I.L.F."/>
            <person name="Oliveira U."/>
            <person name="Santos F.R."/>
            <person name="Vidigal T.H.D.A."/>
            <person name="Brescovit A.D."/>
            <person name="Santos A.J."/>
        </authorList>
    </citation>
    <scope>NUCLEOTIDE SEQUENCE</scope>
    <source>
        <tissue evidence="1">Shoot tissue taken approximately 20 cm above the soil surface</tissue>
    </source>
</reference>
<protein>
    <submittedName>
        <fullName evidence="1">Uncharacterized protein</fullName>
    </submittedName>
</protein>
<sequence length="81" mass="9128">MAASNISLGFNNNMSQASWGFLTKRGKKQSTRIPTTHQSNRGDGVIMMRRRRKEFKVGGELTVQYSISSQRTSRAHGEINQ</sequence>